<dbReference type="PRINTS" id="PR00838">
    <property type="entry name" value="V5ALLERGEN"/>
</dbReference>
<dbReference type="InterPro" id="IPR001283">
    <property type="entry name" value="CRISP-related"/>
</dbReference>
<reference evidence="2 3" key="1">
    <citation type="submission" date="2020-02" db="EMBL/GenBank/DDBJ databases">
        <title>Ideonella bacterium strain TBM-1.</title>
        <authorList>
            <person name="Chen W.-M."/>
        </authorList>
    </citation>
    <scope>NUCLEOTIDE SEQUENCE [LARGE SCALE GENOMIC DNA]</scope>
    <source>
        <strain evidence="2 3">TBM-1</strain>
    </source>
</reference>
<dbReference type="SMART" id="SM00198">
    <property type="entry name" value="SCP"/>
    <property type="match status" value="1"/>
</dbReference>
<dbReference type="EMBL" id="JAAGOH010000049">
    <property type="protein sequence ID" value="NDY93820.1"/>
    <property type="molecule type" value="Genomic_DNA"/>
</dbReference>
<keyword evidence="3" id="KW-1185">Reference proteome</keyword>
<dbReference type="GO" id="GO:0005576">
    <property type="term" value="C:extracellular region"/>
    <property type="evidence" value="ECO:0007669"/>
    <property type="project" value="InterPro"/>
</dbReference>
<dbReference type="InterPro" id="IPR002413">
    <property type="entry name" value="V5_allergen-like"/>
</dbReference>
<evidence type="ECO:0000259" key="1">
    <source>
        <dbReference type="SMART" id="SM00198"/>
    </source>
</evidence>
<name>A0A7C9TLV4_9BURK</name>
<dbReference type="Pfam" id="PF00188">
    <property type="entry name" value="CAP"/>
    <property type="match status" value="1"/>
</dbReference>
<dbReference type="PRINTS" id="PR00837">
    <property type="entry name" value="V5TPXLIKE"/>
</dbReference>
<gene>
    <name evidence="2" type="ORF">G3A44_21755</name>
</gene>
<accession>A0A7C9TLV4</accession>
<comment type="caution">
    <text evidence="2">The sequence shown here is derived from an EMBL/GenBank/DDBJ whole genome shotgun (WGS) entry which is preliminary data.</text>
</comment>
<protein>
    <submittedName>
        <fullName evidence="2">SCP-like extracellular</fullName>
    </submittedName>
</protein>
<dbReference type="Gene3D" id="3.40.33.10">
    <property type="entry name" value="CAP"/>
    <property type="match status" value="1"/>
</dbReference>
<evidence type="ECO:0000313" key="2">
    <source>
        <dbReference type="EMBL" id="NDY93820.1"/>
    </source>
</evidence>
<sequence length="129" mass="14500">MGTRPLLWSPELSAFAQKWAHHLAQDKGCRMEHRPGGGPWGSRYGENIFWGSASRFNARDAAKAWYDEIRDWRPGILTGDNWHKTGHYTQMVWKGTTHVGMGQAHCPSGAVIIVANYDPPGNYMGQSPY</sequence>
<dbReference type="InterPro" id="IPR018244">
    <property type="entry name" value="Allrgn_V5/Tpx1_CS"/>
</dbReference>
<dbReference type="PANTHER" id="PTHR10334">
    <property type="entry name" value="CYSTEINE-RICH SECRETORY PROTEIN-RELATED"/>
    <property type="match status" value="1"/>
</dbReference>
<dbReference type="SUPFAM" id="SSF55797">
    <property type="entry name" value="PR-1-like"/>
    <property type="match status" value="1"/>
</dbReference>
<dbReference type="InterPro" id="IPR014044">
    <property type="entry name" value="CAP_dom"/>
</dbReference>
<organism evidence="2 3">
    <name type="scientific">Ideonella livida</name>
    <dbReference type="NCBI Taxonomy" id="2707176"/>
    <lineage>
        <taxon>Bacteria</taxon>
        <taxon>Pseudomonadati</taxon>
        <taxon>Pseudomonadota</taxon>
        <taxon>Betaproteobacteria</taxon>
        <taxon>Burkholderiales</taxon>
        <taxon>Sphaerotilaceae</taxon>
        <taxon>Ideonella</taxon>
    </lineage>
</organism>
<dbReference type="PROSITE" id="PS01009">
    <property type="entry name" value="CRISP_1"/>
    <property type="match status" value="1"/>
</dbReference>
<dbReference type="InterPro" id="IPR035940">
    <property type="entry name" value="CAP_sf"/>
</dbReference>
<dbReference type="AlphaFoldDB" id="A0A7C9TLV4"/>
<proteinExistence type="predicted"/>
<evidence type="ECO:0000313" key="3">
    <source>
        <dbReference type="Proteomes" id="UP000484255"/>
    </source>
</evidence>
<feature type="domain" description="SCP" evidence="1">
    <location>
        <begin position="2"/>
        <end position="125"/>
    </location>
</feature>
<dbReference type="Proteomes" id="UP000484255">
    <property type="component" value="Unassembled WGS sequence"/>
</dbReference>